<dbReference type="EMBL" id="CADCVN010000770">
    <property type="protein sequence ID" value="CAA9501568.1"/>
    <property type="molecule type" value="Genomic_DNA"/>
</dbReference>
<dbReference type="AlphaFoldDB" id="A0A6J4SKA8"/>
<reference evidence="1" key="1">
    <citation type="submission" date="2020-02" db="EMBL/GenBank/DDBJ databases">
        <authorList>
            <person name="Meier V. D."/>
        </authorList>
    </citation>
    <scope>NUCLEOTIDE SEQUENCE</scope>
    <source>
        <strain evidence="1">AVDCRST_MAG96</strain>
    </source>
</reference>
<organism evidence="1">
    <name type="scientific">uncultured Segetibacter sp</name>
    <dbReference type="NCBI Taxonomy" id="481133"/>
    <lineage>
        <taxon>Bacteria</taxon>
        <taxon>Pseudomonadati</taxon>
        <taxon>Bacteroidota</taxon>
        <taxon>Chitinophagia</taxon>
        <taxon>Chitinophagales</taxon>
        <taxon>Chitinophagaceae</taxon>
        <taxon>Segetibacter</taxon>
        <taxon>environmental samples</taxon>
    </lineage>
</organism>
<gene>
    <name evidence="1" type="ORF">AVDCRST_MAG96-1998</name>
</gene>
<accession>A0A6J4SKA8</accession>
<protein>
    <submittedName>
        <fullName evidence="1">Uncharacterized protein</fullName>
    </submittedName>
</protein>
<name>A0A6J4SKA8_9BACT</name>
<evidence type="ECO:0000313" key="1">
    <source>
        <dbReference type="EMBL" id="CAA9501568.1"/>
    </source>
</evidence>
<feature type="non-terminal residue" evidence="1">
    <location>
        <position position="1"/>
    </location>
</feature>
<sequence length="49" mass="5958">KLDFCIVTHPYMEPWKHNNIYNILKTKGLEHKLKKSDIPTRRQVFDTPY</sequence>
<proteinExistence type="predicted"/>